<sequence>TSLAVCDPQLPALTRAHRVLRWDLPGHGSTPSASTPSALLPSDGSATVAHLAAAVLRLADAQGWDTFAYAGISLGGAVG</sequence>
<dbReference type="Gene3D" id="3.40.50.1820">
    <property type="entry name" value="alpha/beta hydrolase"/>
    <property type="match status" value="1"/>
</dbReference>
<dbReference type="AlphaFoldDB" id="A0A8T4J6R6"/>
<comment type="caution">
    <text evidence="2">The sequence shown here is derived from an EMBL/GenBank/DDBJ whole genome shotgun (WGS) entry which is preliminary data.</text>
</comment>
<dbReference type="Pfam" id="PF00561">
    <property type="entry name" value="Abhydrolase_1"/>
    <property type="match status" value="1"/>
</dbReference>
<accession>A0A8T4J6R6</accession>
<feature type="non-terminal residue" evidence="2">
    <location>
        <position position="79"/>
    </location>
</feature>
<dbReference type="SUPFAM" id="SSF53474">
    <property type="entry name" value="alpha/beta-Hydrolases"/>
    <property type="match status" value="1"/>
</dbReference>
<evidence type="ECO:0000259" key="1">
    <source>
        <dbReference type="Pfam" id="PF00561"/>
    </source>
</evidence>
<dbReference type="EMBL" id="JAGSMN010001806">
    <property type="protein sequence ID" value="MBR7678753.1"/>
    <property type="molecule type" value="Genomic_DNA"/>
</dbReference>
<dbReference type="Proteomes" id="UP000675554">
    <property type="component" value="Unassembled WGS sequence"/>
</dbReference>
<dbReference type="GO" id="GO:0003824">
    <property type="term" value="F:catalytic activity"/>
    <property type="evidence" value="ECO:0007669"/>
    <property type="project" value="UniProtKB-ARBA"/>
</dbReference>
<gene>
    <name evidence="2" type="ORF">KDA82_38550</name>
</gene>
<name>A0A8T4J6R6_9ACTN</name>
<proteinExistence type="predicted"/>
<organism evidence="2 3">
    <name type="scientific">Streptomyces daliensis</name>
    <dbReference type="NCBI Taxonomy" id="299421"/>
    <lineage>
        <taxon>Bacteria</taxon>
        <taxon>Bacillati</taxon>
        <taxon>Actinomycetota</taxon>
        <taxon>Actinomycetes</taxon>
        <taxon>Kitasatosporales</taxon>
        <taxon>Streptomycetaceae</taxon>
        <taxon>Streptomyces</taxon>
    </lineage>
</organism>
<feature type="non-terminal residue" evidence="2">
    <location>
        <position position="1"/>
    </location>
</feature>
<dbReference type="InterPro" id="IPR000073">
    <property type="entry name" value="AB_hydrolase_1"/>
</dbReference>
<evidence type="ECO:0000313" key="2">
    <source>
        <dbReference type="EMBL" id="MBR7678753.1"/>
    </source>
</evidence>
<protein>
    <submittedName>
        <fullName evidence="2">3-oxoadipate enol-lactonase</fullName>
    </submittedName>
</protein>
<keyword evidence="3" id="KW-1185">Reference proteome</keyword>
<reference evidence="2" key="1">
    <citation type="submission" date="2021-04" db="EMBL/GenBank/DDBJ databases">
        <title>Sequencing of actinobacteria type strains.</title>
        <authorList>
            <person name="Nguyen G.-S."/>
            <person name="Wentzel A."/>
        </authorList>
    </citation>
    <scope>NUCLEOTIDE SEQUENCE</scope>
    <source>
        <strain evidence="2">DSM 42095</strain>
    </source>
</reference>
<feature type="domain" description="AB hydrolase-1" evidence="1">
    <location>
        <begin position="7"/>
        <end position="78"/>
    </location>
</feature>
<dbReference type="InterPro" id="IPR029058">
    <property type="entry name" value="AB_hydrolase_fold"/>
</dbReference>
<evidence type="ECO:0000313" key="3">
    <source>
        <dbReference type="Proteomes" id="UP000675554"/>
    </source>
</evidence>